<dbReference type="Proteomes" id="UP001054889">
    <property type="component" value="Unassembled WGS sequence"/>
</dbReference>
<dbReference type="PANTHER" id="PTHR36766">
    <property type="entry name" value="PLANT BROAD-SPECTRUM MILDEW RESISTANCE PROTEIN RPW8"/>
    <property type="match status" value="1"/>
</dbReference>
<gene>
    <name evidence="1" type="primary">ga27560</name>
    <name evidence="1" type="ORF">PR202_ga27560</name>
</gene>
<dbReference type="SUPFAM" id="SSF52058">
    <property type="entry name" value="L domain-like"/>
    <property type="match status" value="1"/>
</dbReference>
<proteinExistence type="predicted"/>
<evidence type="ECO:0000313" key="1">
    <source>
        <dbReference type="EMBL" id="GJN09545.1"/>
    </source>
</evidence>
<keyword evidence="2" id="KW-1185">Reference proteome</keyword>
<protein>
    <submittedName>
        <fullName evidence="1">Uncharacterized protein</fullName>
    </submittedName>
</protein>
<name>A0AAV5DGE4_ELECO</name>
<organism evidence="1 2">
    <name type="scientific">Eleusine coracana subsp. coracana</name>
    <dbReference type="NCBI Taxonomy" id="191504"/>
    <lineage>
        <taxon>Eukaryota</taxon>
        <taxon>Viridiplantae</taxon>
        <taxon>Streptophyta</taxon>
        <taxon>Embryophyta</taxon>
        <taxon>Tracheophyta</taxon>
        <taxon>Spermatophyta</taxon>
        <taxon>Magnoliopsida</taxon>
        <taxon>Liliopsida</taxon>
        <taxon>Poales</taxon>
        <taxon>Poaceae</taxon>
        <taxon>PACMAD clade</taxon>
        <taxon>Chloridoideae</taxon>
        <taxon>Cynodonteae</taxon>
        <taxon>Eleusininae</taxon>
        <taxon>Eleusine</taxon>
    </lineage>
</organism>
<dbReference type="EMBL" id="BQKI01000016">
    <property type="protein sequence ID" value="GJN09545.1"/>
    <property type="molecule type" value="Genomic_DNA"/>
</dbReference>
<dbReference type="InterPro" id="IPR032675">
    <property type="entry name" value="LRR_dom_sf"/>
</dbReference>
<dbReference type="AlphaFoldDB" id="A0AAV5DGE4"/>
<dbReference type="PANTHER" id="PTHR36766:SF70">
    <property type="entry name" value="DISEASE RESISTANCE PROTEIN RGA4"/>
    <property type="match status" value="1"/>
</dbReference>
<reference evidence="1" key="1">
    <citation type="journal article" date="2018" name="DNA Res.">
        <title>Multiple hybrid de novo genome assembly of finger millet, an orphan allotetraploid crop.</title>
        <authorList>
            <person name="Hatakeyama M."/>
            <person name="Aluri S."/>
            <person name="Balachadran M.T."/>
            <person name="Sivarajan S.R."/>
            <person name="Patrignani A."/>
            <person name="Gruter S."/>
            <person name="Poveda L."/>
            <person name="Shimizu-Inatsugi R."/>
            <person name="Baeten J."/>
            <person name="Francoijs K.J."/>
            <person name="Nataraja K.N."/>
            <person name="Reddy Y.A.N."/>
            <person name="Phadnis S."/>
            <person name="Ravikumar R.L."/>
            <person name="Schlapbach R."/>
            <person name="Sreeman S.M."/>
            <person name="Shimizu K.K."/>
        </authorList>
    </citation>
    <scope>NUCLEOTIDE SEQUENCE</scope>
</reference>
<dbReference type="Gene3D" id="3.80.10.10">
    <property type="entry name" value="Ribonuclease Inhibitor"/>
    <property type="match status" value="2"/>
</dbReference>
<accession>A0AAV5DGE4</accession>
<reference evidence="1" key="2">
    <citation type="submission" date="2021-12" db="EMBL/GenBank/DDBJ databases">
        <title>Resequencing data analysis of finger millet.</title>
        <authorList>
            <person name="Hatakeyama M."/>
            <person name="Aluri S."/>
            <person name="Balachadran M.T."/>
            <person name="Sivarajan S.R."/>
            <person name="Poveda L."/>
            <person name="Shimizu-Inatsugi R."/>
            <person name="Schlapbach R."/>
            <person name="Sreeman S.M."/>
            <person name="Shimizu K.K."/>
        </authorList>
    </citation>
    <scope>NUCLEOTIDE SEQUENCE</scope>
</reference>
<comment type="caution">
    <text evidence="1">The sequence shown here is derived from an EMBL/GenBank/DDBJ whole genome shotgun (WGS) entry which is preliminary data.</text>
</comment>
<evidence type="ECO:0000313" key="2">
    <source>
        <dbReference type="Proteomes" id="UP001054889"/>
    </source>
</evidence>
<sequence length="314" mass="35310">MDHLKKLSSLKSLRIWNLNDALCLGRSASGTRFEIPVNFISIDECSINGKELSRLLIHFPKLSSLHINDCRKITALSVLEPQTTTTSVNKEENAQMLCPQQQLDAEGEDEITAEEGMLLLPPQLEELDIESCPELILHHNNKGATVPAGGLQDHITGALTVPMCSFFRSSLTTIVFHWNDELERFSMEQEEALQLLTSLKHLKLHGCSKLQCLPASLERLPNLKKLEIIYCETIQSLPMEGFPSSLQVLDIILCRGISSLPKAGLPSSLQELYIEHCPAIRSLPKVERRLSSLLKLDVYENGNEELRRQCRKFC</sequence>